<evidence type="ECO:0000313" key="2">
    <source>
        <dbReference type="Proteomes" id="UP000094378"/>
    </source>
</evidence>
<keyword evidence="2" id="KW-1185">Reference proteome</keyword>
<reference evidence="1 2" key="1">
    <citation type="submission" date="2016-08" db="EMBL/GenBank/DDBJ databases">
        <title>Complete genome sequence of Spiroplasma helicoides TABS-2 (DSM 22551).</title>
        <authorList>
            <person name="Shen W.-Y."/>
            <person name="Lo W.-S."/>
            <person name="Lai Y.-C."/>
            <person name="Kuo C.-H."/>
        </authorList>
    </citation>
    <scope>NUCLEOTIDE SEQUENCE [LARGE SCALE GENOMIC DNA]</scope>
    <source>
        <strain evidence="1 2">TABS-2</strain>
    </source>
</reference>
<protein>
    <submittedName>
        <fullName evidence="1">Uncharacterized protein</fullName>
    </submittedName>
</protein>
<evidence type="ECO:0000313" key="1">
    <source>
        <dbReference type="EMBL" id="AOG60224.1"/>
    </source>
</evidence>
<gene>
    <name evidence="1" type="ORF">SHELI_v1c02690</name>
</gene>
<dbReference type="STRING" id="216938.SHELI_v1c02690"/>
<dbReference type="KEGG" id="shj:SHELI_v1c02690"/>
<proteinExistence type="predicted"/>
<dbReference type="Proteomes" id="UP000094378">
    <property type="component" value="Chromosome"/>
</dbReference>
<name>A0A1B3SJW5_9MOLU</name>
<sequence>MLLFMRRDVWDEYQKDLQLVISSLESNKVYQAQKYISKNWANLPNCIETEIKRSFSSEKLLGGNNIVKCYDCKNEILGVNKEIKNDMFFIQIYEGFAKLIDLNFKPLINIPEKCHECNKWVCGNGLCDCKCFFDEYDCFWIDEL</sequence>
<accession>A0A1B3SJW5</accession>
<dbReference type="EMBL" id="CP017015">
    <property type="protein sequence ID" value="AOG60224.1"/>
    <property type="molecule type" value="Genomic_DNA"/>
</dbReference>
<organism evidence="1 2">
    <name type="scientific">Spiroplasma helicoides</name>
    <dbReference type="NCBI Taxonomy" id="216938"/>
    <lineage>
        <taxon>Bacteria</taxon>
        <taxon>Bacillati</taxon>
        <taxon>Mycoplasmatota</taxon>
        <taxon>Mollicutes</taxon>
        <taxon>Entomoplasmatales</taxon>
        <taxon>Spiroplasmataceae</taxon>
        <taxon>Spiroplasma</taxon>
    </lineage>
</organism>
<dbReference type="AlphaFoldDB" id="A0A1B3SJW5"/>